<dbReference type="Proteomes" id="UP000800303">
    <property type="component" value="Unassembled WGS sequence"/>
</dbReference>
<reference evidence="1 2" key="1">
    <citation type="submission" date="2020-01" db="EMBL/GenBank/DDBJ databases">
        <title>Polyphasic characterisation and genomic insights into a novel alkali tolerant bacterium VR-M41.</title>
        <authorList>
            <person name="Vemuluri V.R."/>
        </authorList>
    </citation>
    <scope>NUCLEOTIDE SEQUENCE [LARGE SCALE GENOMIC DNA]</scope>
    <source>
        <strain evidence="1 2">VR-M41</strain>
    </source>
</reference>
<name>A0ABX0F166_9BACL</name>
<dbReference type="RefSeq" id="WP_166272963.1">
    <property type="nucleotide sequence ID" value="NZ_JAAFGS010000001.1"/>
</dbReference>
<gene>
    <name evidence="1" type="ORF">GYN08_05275</name>
</gene>
<protein>
    <submittedName>
        <fullName evidence="1">DUF4865 family protein</fullName>
    </submittedName>
</protein>
<evidence type="ECO:0000313" key="1">
    <source>
        <dbReference type="EMBL" id="NGZ74723.1"/>
    </source>
</evidence>
<keyword evidence="2" id="KW-1185">Reference proteome</keyword>
<proteinExistence type="predicted"/>
<dbReference type="EMBL" id="JAAFGS010000001">
    <property type="protein sequence ID" value="NGZ74723.1"/>
    <property type="molecule type" value="Genomic_DNA"/>
</dbReference>
<comment type="caution">
    <text evidence="1">The sequence shown here is derived from an EMBL/GenBank/DDBJ whole genome shotgun (WGS) entry which is preliminary data.</text>
</comment>
<evidence type="ECO:0000313" key="2">
    <source>
        <dbReference type="Proteomes" id="UP000800303"/>
    </source>
</evidence>
<dbReference type="Pfam" id="PF16157">
    <property type="entry name" value="DUF4865"/>
    <property type="match status" value="1"/>
</dbReference>
<sequence>MIAMQYIISLPDDYNMRIIRTRAEQNGYKTDGFRGLAFKAYLISEKGKFGNEANRYAPFYLWNEHEGMNRFLFGGPYDAILDSFGWQQVNIGVPLSVRTGEDFPRARWTVEVSGSIPRERSLAGFGARLSAQLPDAGNAAGEALVYNPDKWGFRRFAFYETLPEGWGDKAERDRRLDGNGYGVTVYEVLHLSR</sequence>
<organism evidence="1 2">
    <name type="scientific">Saccharibacillus alkalitolerans</name>
    <dbReference type="NCBI Taxonomy" id="2705290"/>
    <lineage>
        <taxon>Bacteria</taxon>
        <taxon>Bacillati</taxon>
        <taxon>Bacillota</taxon>
        <taxon>Bacilli</taxon>
        <taxon>Bacillales</taxon>
        <taxon>Paenibacillaceae</taxon>
        <taxon>Saccharibacillus</taxon>
    </lineage>
</organism>
<dbReference type="InterPro" id="IPR032349">
    <property type="entry name" value="DUF4865"/>
</dbReference>
<accession>A0ABX0F166</accession>